<keyword evidence="2" id="KW-1185">Reference proteome</keyword>
<dbReference type="RefSeq" id="WP_127122059.1">
    <property type="nucleotide sequence ID" value="NZ_BHXQ01000003.1"/>
</dbReference>
<evidence type="ECO:0000313" key="2">
    <source>
        <dbReference type="Proteomes" id="UP000288227"/>
    </source>
</evidence>
<gene>
    <name evidence="1" type="ORF">SanaruYs_16180</name>
</gene>
<organism evidence="1 2">
    <name type="scientific">Chryseotalea sanaruensis</name>
    <dbReference type="NCBI Taxonomy" id="2482724"/>
    <lineage>
        <taxon>Bacteria</taxon>
        <taxon>Pseudomonadati</taxon>
        <taxon>Bacteroidota</taxon>
        <taxon>Cytophagia</taxon>
        <taxon>Cytophagales</taxon>
        <taxon>Chryseotaleaceae</taxon>
        <taxon>Chryseotalea</taxon>
    </lineage>
</organism>
<dbReference type="EMBL" id="BHXQ01000003">
    <property type="protein sequence ID" value="GCC51393.1"/>
    <property type="molecule type" value="Genomic_DNA"/>
</dbReference>
<evidence type="ECO:0000313" key="1">
    <source>
        <dbReference type="EMBL" id="GCC51393.1"/>
    </source>
</evidence>
<reference evidence="1 2" key="1">
    <citation type="submission" date="2018-11" db="EMBL/GenBank/DDBJ databases">
        <title>Chryseotalea sanarue gen. nov., sp., nov., a member of the family Cytophagaceae, isolated from a brackish lake in Hamamatsu Japan.</title>
        <authorList>
            <person name="Maejima Y."/>
            <person name="Iino T."/>
            <person name="Muraguchi Y."/>
            <person name="Fukuda K."/>
            <person name="Ohkuma M."/>
            <person name="Moriuchi R."/>
            <person name="Dohra H."/>
            <person name="Kimbara K."/>
            <person name="Shintani M."/>
        </authorList>
    </citation>
    <scope>NUCLEOTIDE SEQUENCE [LARGE SCALE GENOMIC DNA]</scope>
    <source>
        <strain evidence="1 2">Ys</strain>
    </source>
</reference>
<proteinExistence type="predicted"/>
<dbReference type="Proteomes" id="UP000288227">
    <property type="component" value="Unassembled WGS sequence"/>
</dbReference>
<sequence>MKSLLTIALIITPLITCGQFGVSYHQSNLPFAGISYEIKNKIRPEIRFGTDNYFEDISIEGVITYDILNKEEYEFYGGVGVRSNGFTGLVIPIGLNFYPFTVKNFGFQIELTPIIGDEEILRGSWGIRYRFGRD</sequence>
<protein>
    <recommendedName>
        <fullName evidence="3">Lipoprotein</fullName>
    </recommendedName>
</protein>
<dbReference type="AlphaFoldDB" id="A0A401U913"/>
<dbReference type="OrthoDB" id="1453926at2"/>
<name>A0A401U913_9BACT</name>
<evidence type="ECO:0008006" key="3">
    <source>
        <dbReference type="Google" id="ProtNLM"/>
    </source>
</evidence>
<comment type="caution">
    <text evidence="1">The sequence shown here is derived from an EMBL/GenBank/DDBJ whole genome shotgun (WGS) entry which is preliminary data.</text>
</comment>
<accession>A0A401U913</accession>